<comment type="cofactor">
    <cofactor evidence="1">
        <name>Zn(2+)</name>
        <dbReference type="ChEBI" id="CHEBI:29105"/>
    </cofactor>
</comment>
<comment type="caution">
    <text evidence="4">The sequence shown here is derived from an EMBL/GenBank/DDBJ whole genome shotgun (WGS) entry which is preliminary data.</text>
</comment>
<dbReference type="EMBL" id="LRPC01000028">
    <property type="protein sequence ID" value="KYG73390.1"/>
    <property type="molecule type" value="Genomic_DNA"/>
</dbReference>
<accession>A0A150X3U0</accession>
<sequence length="548" mass="58980">MSVISLSSWAQSDPTGESPVTRTYALTNATVITKPGTELKETTVIIKDGLIQSVGKNASIPANAQVIDASELYVYAAFIDGMSNTGAKRPENPQRPQNLFTPDPPNFYAGITPENSVVEQLDVESSSIASLREAGFAISNTVPYGRMLPGSSALILLNDADHADDIIMKKDAALFAQWVGAPGAYPGNILGMMAKWRNLYRNAVQDKKHSELYAQNPAGMTRPENDRVSQAFFPVIAQQKPVMFNVDGVLDVRRAMRLRDDLGFPLIVAGVEQSWELADELKATNTPIFLSLDLPDEPKASDDEDKSEEMAAMEERRMEFYKIHVAQAAKLQEAGVNFGFAVGSVRSNSIWKNVQTYIDNGLSTDAALAALTTNPASILGISQVVGTVETGKLANVMVTTAPLFTKDAKVKMMFVDGDKYEYEVKERKKAANGGDNSSATTGDPVTGSWTYALITPQGDQGGKMVISKEGSNYSGYLTSDDGSPDTAMNNISFRDSELAFDFSIDAGGQSVQIVVVGTVTGKTYDATATVSFGGQDISMDLTATKDEQ</sequence>
<reference evidence="4 5" key="1">
    <citation type="submission" date="2016-01" db="EMBL/GenBank/DDBJ databases">
        <title>Genome sequencing of Roseivirga spongicola UST030701-084.</title>
        <authorList>
            <person name="Selvaratnam C."/>
            <person name="Thevarajoo S."/>
            <person name="Goh K.M."/>
            <person name="Ee R."/>
            <person name="Chan K.-G."/>
            <person name="Chong C.S."/>
        </authorList>
    </citation>
    <scope>NUCLEOTIDE SEQUENCE [LARGE SCALE GENOMIC DNA]</scope>
    <source>
        <strain evidence="4 5">UST030701-084</strain>
    </source>
</reference>
<dbReference type="SUPFAM" id="SSF51556">
    <property type="entry name" value="Metallo-dependent hydrolases"/>
    <property type="match status" value="1"/>
</dbReference>
<evidence type="ECO:0000313" key="4">
    <source>
        <dbReference type="EMBL" id="KYG73390.1"/>
    </source>
</evidence>
<name>A0A150X3U0_9BACT</name>
<proteinExistence type="predicted"/>
<evidence type="ECO:0000313" key="5">
    <source>
        <dbReference type="Proteomes" id="UP000075606"/>
    </source>
</evidence>
<dbReference type="PANTHER" id="PTHR11647">
    <property type="entry name" value="HYDRANTOINASE/DIHYDROPYRIMIDINASE FAMILY MEMBER"/>
    <property type="match status" value="1"/>
</dbReference>
<feature type="domain" description="Amidohydrolase-related" evidence="3">
    <location>
        <begin position="324"/>
        <end position="418"/>
    </location>
</feature>
<dbReference type="InterPro" id="IPR032466">
    <property type="entry name" value="Metal_Hydrolase"/>
</dbReference>
<dbReference type="GO" id="GO:0016810">
    <property type="term" value="F:hydrolase activity, acting on carbon-nitrogen (but not peptide) bonds"/>
    <property type="evidence" value="ECO:0007669"/>
    <property type="project" value="InterPro"/>
</dbReference>
<dbReference type="STRING" id="333140.AWW68_11840"/>
<dbReference type="SUPFAM" id="SSF51338">
    <property type="entry name" value="Composite domain of metallo-dependent hydrolases"/>
    <property type="match status" value="1"/>
</dbReference>
<dbReference type="Proteomes" id="UP000075606">
    <property type="component" value="Unassembled WGS sequence"/>
</dbReference>
<feature type="region of interest" description="Disordered" evidence="2">
    <location>
        <begin position="1"/>
        <end position="20"/>
    </location>
</feature>
<dbReference type="Pfam" id="PF01979">
    <property type="entry name" value="Amidohydro_1"/>
    <property type="match status" value="1"/>
</dbReference>
<evidence type="ECO:0000259" key="3">
    <source>
        <dbReference type="Pfam" id="PF01979"/>
    </source>
</evidence>
<dbReference type="PANTHER" id="PTHR11647:SF1">
    <property type="entry name" value="COLLAPSIN RESPONSE MEDIATOR PROTEIN"/>
    <property type="match status" value="1"/>
</dbReference>
<dbReference type="InterPro" id="IPR006680">
    <property type="entry name" value="Amidohydro-rel"/>
</dbReference>
<gene>
    <name evidence="4" type="ORF">AWW68_11840</name>
</gene>
<dbReference type="InterPro" id="IPR011059">
    <property type="entry name" value="Metal-dep_hydrolase_composite"/>
</dbReference>
<organism evidence="4 5">
    <name type="scientific">Roseivirga spongicola</name>
    <dbReference type="NCBI Taxonomy" id="333140"/>
    <lineage>
        <taxon>Bacteria</taxon>
        <taxon>Pseudomonadati</taxon>
        <taxon>Bacteroidota</taxon>
        <taxon>Cytophagia</taxon>
        <taxon>Cytophagales</taxon>
        <taxon>Roseivirgaceae</taxon>
        <taxon>Roseivirga</taxon>
    </lineage>
</organism>
<protein>
    <recommendedName>
        <fullName evidence="3">Amidohydrolase-related domain-containing protein</fullName>
    </recommendedName>
</protein>
<dbReference type="InterPro" id="IPR050378">
    <property type="entry name" value="Metallo-dep_Hydrolases_sf"/>
</dbReference>
<keyword evidence="5" id="KW-1185">Reference proteome</keyword>
<evidence type="ECO:0000256" key="2">
    <source>
        <dbReference type="SAM" id="MobiDB-lite"/>
    </source>
</evidence>
<evidence type="ECO:0000256" key="1">
    <source>
        <dbReference type="ARBA" id="ARBA00001947"/>
    </source>
</evidence>
<dbReference type="AlphaFoldDB" id="A0A150X3U0"/>
<dbReference type="Gene3D" id="3.20.20.140">
    <property type="entry name" value="Metal-dependent hydrolases"/>
    <property type="match status" value="1"/>
</dbReference>
<dbReference type="Gene3D" id="2.30.40.10">
    <property type="entry name" value="Urease, subunit C, domain 1"/>
    <property type="match status" value="1"/>
</dbReference>